<name>A0A2T1LRC1_9CHRO</name>
<keyword evidence="3" id="KW-1185">Reference proteome</keyword>
<dbReference type="EMBL" id="PXOH01000048">
    <property type="protein sequence ID" value="PSF31167.1"/>
    <property type="molecule type" value="Genomic_DNA"/>
</dbReference>
<organism evidence="2 3">
    <name type="scientific">Aphanothece hegewaldii CCALA 016</name>
    <dbReference type="NCBI Taxonomy" id="2107694"/>
    <lineage>
        <taxon>Bacteria</taxon>
        <taxon>Bacillati</taxon>
        <taxon>Cyanobacteriota</taxon>
        <taxon>Cyanophyceae</taxon>
        <taxon>Oscillatoriophycideae</taxon>
        <taxon>Chroococcales</taxon>
        <taxon>Aphanothecaceae</taxon>
        <taxon>Aphanothece</taxon>
    </lineage>
</organism>
<dbReference type="InterPro" id="IPR046761">
    <property type="entry name" value="Tab2-like_C"/>
</dbReference>
<dbReference type="InterPro" id="IPR009472">
    <property type="entry name" value="Tab2-like"/>
</dbReference>
<reference evidence="2 3" key="1">
    <citation type="submission" date="2018-03" db="EMBL/GenBank/DDBJ databases">
        <title>The ancient ancestry and fast evolution of plastids.</title>
        <authorList>
            <person name="Moore K.R."/>
            <person name="Magnabosco C."/>
            <person name="Momper L."/>
            <person name="Gold D.A."/>
            <person name="Bosak T."/>
            <person name="Fournier G.P."/>
        </authorList>
    </citation>
    <scope>NUCLEOTIDE SEQUENCE [LARGE SCALE GENOMIC DNA]</scope>
    <source>
        <strain evidence="2 3">CCALA 016</strain>
    </source>
</reference>
<dbReference type="OrthoDB" id="420270at2"/>
<proteinExistence type="predicted"/>
<dbReference type="Pfam" id="PF20429">
    <property type="entry name" value="Tab2-like_C"/>
    <property type="match status" value="1"/>
</dbReference>
<dbReference type="PANTHER" id="PTHR34556:SF2">
    <property type="entry name" value="PROTEIN TAB2 HOMOLOG, CHLOROPLASTIC"/>
    <property type="match status" value="1"/>
</dbReference>
<evidence type="ECO:0000259" key="1">
    <source>
        <dbReference type="Pfam" id="PF20429"/>
    </source>
</evidence>
<dbReference type="PANTHER" id="PTHR34556">
    <property type="match status" value="1"/>
</dbReference>
<sequence length="156" mass="17356">MTQLPPQPIPDHLLGKEWRFASLPAEELVEFFSNSPIPILSANESLYPLNLGIASTLPISGVIIYGDKKSLSLAQWLQEINPHSLNYIPAEKGQSGGLVLEAGVNERWIMATFSDAEMAHFADIYEQKKQASKGLHFLLVQPDDSGMTYTGFWLLR</sequence>
<evidence type="ECO:0000313" key="2">
    <source>
        <dbReference type="EMBL" id="PSF31167.1"/>
    </source>
</evidence>
<comment type="caution">
    <text evidence="2">The sequence shown here is derived from an EMBL/GenBank/DDBJ whole genome shotgun (WGS) entry which is preliminary data.</text>
</comment>
<feature type="domain" description="RNA-binding protein Tab2/Atab2 C-terminal" evidence="1">
    <location>
        <begin position="2"/>
        <end position="156"/>
    </location>
</feature>
<evidence type="ECO:0000313" key="3">
    <source>
        <dbReference type="Proteomes" id="UP000239001"/>
    </source>
</evidence>
<reference evidence="2 3" key="2">
    <citation type="submission" date="2018-03" db="EMBL/GenBank/DDBJ databases">
        <authorList>
            <person name="Keele B.F."/>
        </authorList>
    </citation>
    <scope>NUCLEOTIDE SEQUENCE [LARGE SCALE GENOMIC DNA]</scope>
    <source>
        <strain evidence="2 3">CCALA 016</strain>
    </source>
</reference>
<gene>
    <name evidence="2" type="ORF">C7H19_23190</name>
</gene>
<dbReference type="RefSeq" id="WP_106459286.1">
    <property type="nucleotide sequence ID" value="NZ_PXOH01000048.1"/>
</dbReference>
<accession>A0A2T1LRC1</accession>
<dbReference type="GO" id="GO:0003723">
    <property type="term" value="F:RNA binding"/>
    <property type="evidence" value="ECO:0007669"/>
    <property type="project" value="InterPro"/>
</dbReference>
<protein>
    <recommendedName>
        <fullName evidence="1">RNA-binding protein Tab2/Atab2 C-terminal domain-containing protein</fullName>
    </recommendedName>
</protein>
<dbReference type="AlphaFoldDB" id="A0A2T1LRC1"/>
<dbReference type="Proteomes" id="UP000239001">
    <property type="component" value="Unassembled WGS sequence"/>
</dbReference>